<dbReference type="RefSeq" id="WP_091187797.1">
    <property type="nucleotide sequence ID" value="NZ_FOMT01000003.1"/>
</dbReference>
<dbReference type="Proteomes" id="UP000198855">
    <property type="component" value="Unassembled WGS sequence"/>
</dbReference>
<dbReference type="InterPro" id="IPR023214">
    <property type="entry name" value="HAD_sf"/>
</dbReference>
<dbReference type="InterPro" id="IPR006379">
    <property type="entry name" value="HAD-SF_hydro_IIB"/>
</dbReference>
<dbReference type="SFLD" id="SFLDG01140">
    <property type="entry name" value="C2.B:_Phosphomannomutase_and_P"/>
    <property type="match status" value="1"/>
</dbReference>
<accession>A0A1I2C2F8</accession>
<dbReference type="SUPFAM" id="SSF56784">
    <property type="entry name" value="HAD-like"/>
    <property type="match status" value="1"/>
</dbReference>
<dbReference type="GO" id="GO:0016791">
    <property type="term" value="F:phosphatase activity"/>
    <property type="evidence" value="ECO:0007669"/>
    <property type="project" value="UniProtKB-ARBA"/>
</dbReference>
<dbReference type="NCBIfam" id="TIGR01484">
    <property type="entry name" value="HAD-SF-IIB"/>
    <property type="match status" value="1"/>
</dbReference>
<dbReference type="GO" id="GO:0005829">
    <property type="term" value="C:cytosol"/>
    <property type="evidence" value="ECO:0007669"/>
    <property type="project" value="TreeGrafter"/>
</dbReference>
<dbReference type="OrthoDB" id="9810101at2"/>
<dbReference type="PANTHER" id="PTHR10000">
    <property type="entry name" value="PHOSPHOSERINE PHOSPHATASE"/>
    <property type="match status" value="1"/>
</dbReference>
<evidence type="ECO:0000313" key="2">
    <source>
        <dbReference type="Proteomes" id="UP000198855"/>
    </source>
</evidence>
<dbReference type="Gene3D" id="3.40.50.1000">
    <property type="entry name" value="HAD superfamily/HAD-like"/>
    <property type="match status" value="1"/>
</dbReference>
<dbReference type="Pfam" id="PF08282">
    <property type="entry name" value="Hydrolase_3"/>
    <property type="match status" value="1"/>
</dbReference>
<evidence type="ECO:0000313" key="1">
    <source>
        <dbReference type="EMBL" id="SFE62509.1"/>
    </source>
</evidence>
<protein>
    <recommendedName>
        <fullName evidence="3">Cof subfamily of IIB subfamily of haloacid dehalogenase superfamily/HAD-superfamily hydrolase, subfamily IIB</fullName>
    </recommendedName>
</protein>
<dbReference type="EMBL" id="FOMT01000003">
    <property type="protein sequence ID" value="SFE62509.1"/>
    <property type="molecule type" value="Genomic_DNA"/>
</dbReference>
<dbReference type="GO" id="GO:0000287">
    <property type="term" value="F:magnesium ion binding"/>
    <property type="evidence" value="ECO:0007669"/>
    <property type="project" value="TreeGrafter"/>
</dbReference>
<dbReference type="CDD" id="cd07517">
    <property type="entry name" value="HAD_HPP"/>
    <property type="match status" value="1"/>
</dbReference>
<dbReference type="Gene3D" id="3.30.1240.10">
    <property type="match status" value="1"/>
</dbReference>
<organism evidence="1 2">
    <name type="scientific">Paenibacillus catalpae</name>
    <dbReference type="NCBI Taxonomy" id="1045775"/>
    <lineage>
        <taxon>Bacteria</taxon>
        <taxon>Bacillati</taxon>
        <taxon>Bacillota</taxon>
        <taxon>Bacilli</taxon>
        <taxon>Bacillales</taxon>
        <taxon>Paenibacillaceae</taxon>
        <taxon>Paenibacillus</taxon>
    </lineage>
</organism>
<name>A0A1I2C2F8_9BACL</name>
<dbReference type="InterPro" id="IPR000150">
    <property type="entry name" value="Cof"/>
</dbReference>
<dbReference type="STRING" id="1045775.SAMN05216378_3767"/>
<dbReference type="PROSITE" id="PS01229">
    <property type="entry name" value="COF_2"/>
    <property type="match status" value="1"/>
</dbReference>
<dbReference type="SFLD" id="SFLDG01144">
    <property type="entry name" value="C2.B.4:_PGP_Like"/>
    <property type="match status" value="1"/>
</dbReference>
<sequence>MPYKIAFFDIDGTLLDEEKQIPQDTIDAIRDLQASGVPAVIATGRAPYFFAPIAEQLGIDSYVSLNGAYVVYKGEAIYRRPIPREDVEILVNHASTNSHTLVFEGHDSFYRNTESHPHVFNSVASLRVAQPGFDPNFWQNEDVYQIFLHCTADEEHLYASANPGLRFIRWHDTAMDVLTNDGSKAQGIKALLKLLNIAPEEAVAFGDGLNDKEMLEVVGLGIAMGNSVEELKPYANYITTDVSDSGIRNGLVHAGLIK</sequence>
<proteinExistence type="predicted"/>
<dbReference type="InterPro" id="IPR036412">
    <property type="entry name" value="HAD-like_sf"/>
</dbReference>
<gene>
    <name evidence="1" type="ORF">SAMN05216378_3767</name>
</gene>
<dbReference type="AlphaFoldDB" id="A0A1I2C2F8"/>
<evidence type="ECO:0008006" key="3">
    <source>
        <dbReference type="Google" id="ProtNLM"/>
    </source>
</evidence>
<keyword evidence="2" id="KW-1185">Reference proteome</keyword>
<dbReference type="NCBIfam" id="TIGR00099">
    <property type="entry name" value="Cof-subfamily"/>
    <property type="match status" value="1"/>
</dbReference>
<reference evidence="2" key="1">
    <citation type="submission" date="2016-10" db="EMBL/GenBank/DDBJ databases">
        <authorList>
            <person name="Varghese N."/>
            <person name="Submissions S."/>
        </authorList>
    </citation>
    <scope>NUCLEOTIDE SEQUENCE [LARGE SCALE GENOMIC DNA]</scope>
    <source>
        <strain evidence="2">CGMCC 1.10784</strain>
    </source>
</reference>
<dbReference type="PANTHER" id="PTHR10000:SF25">
    <property type="entry name" value="PHOSPHATASE YKRA-RELATED"/>
    <property type="match status" value="1"/>
</dbReference>
<dbReference type="SFLD" id="SFLDS00003">
    <property type="entry name" value="Haloacid_Dehalogenase"/>
    <property type="match status" value="1"/>
</dbReference>